<proteinExistence type="predicted"/>
<dbReference type="EMBL" id="JAADJZ010000013">
    <property type="protein sequence ID" value="KAF2870757.1"/>
    <property type="molecule type" value="Genomic_DNA"/>
</dbReference>
<evidence type="ECO:0000313" key="1">
    <source>
        <dbReference type="EMBL" id="KAF2870757.1"/>
    </source>
</evidence>
<organism evidence="1 2">
    <name type="scientific">Massariosphaeria phaeospora</name>
    <dbReference type="NCBI Taxonomy" id="100035"/>
    <lineage>
        <taxon>Eukaryota</taxon>
        <taxon>Fungi</taxon>
        <taxon>Dikarya</taxon>
        <taxon>Ascomycota</taxon>
        <taxon>Pezizomycotina</taxon>
        <taxon>Dothideomycetes</taxon>
        <taxon>Pleosporomycetidae</taxon>
        <taxon>Pleosporales</taxon>
        <taxon>Pleosporales incertae sedis</taxon>
        <taxon>Massariosphaeria</taxon>
    </lineage>
</organism>
<dbReference type="Proteomes" id="UP000481861">
    <property type="component" value="Unassembled WGS sequence"/>
</dbReference>
<name>A0A7C8I4N9_9PLEO</name>
<dbReference type="SUPFAM" id="SSF52047">
    <property type="entry name" value="RNI-like"/>
    <property type="match status" value="1"/>
</dbReference>
<dbReference type="InterPro" id="IPR032675">
    <property type="entry name" value="LRR_dom_sf"/>
</dbReference>
<keyword evidence="2" id="KW-1185">Reference proteome</keyword>
<dbReference type="Gene3D" id="3.80.10.10">
    <property type="entry name" value="Ribonuclease Inhibitor"/>
    <property type="match status" value="1"/>
</dbReference>
<dbReference type="AlphaFoldDB" id="A0A7C8I4N9"/>
<gene>
    <name evidence="1" type="ORF">BDV95DRAFT_668887</name>
</gene>
<sequence length="498" mass="56610">MEGLPEDILIEIFNLFCAHCQQPSQFPHADTTEVCDNKRTLAYLCRVCRNFFPIARPILYHYYATGNLEKREKRNGPLEVHMTHDFLPQFLRTITQDPELAAHIVTMQFVNSSVTVGYEAQIDTIRALTQFSTTNNLVAVPPTKWLDNSISTPCEERCFNIHEWMITLAMVLAPRLQSVLIALGPNPEFNYLHNSENLRLPSLKTLGLISYSGDYHITHLAHLYAAAPNLTTLYASDASGWLGNPMSWHRGSSKCNIKYELHLSQLHRLAISGLLSENLGSLLPCMPHLEDLEYYWDVHEFTSFNLGELLQPVKKTLKRLCVSFLPGWEYADEGPGALDMDYPVISTLSDFPCLEDLTIDCRSLYHAEDVDEPDRLIEILPKTIHRLRISYIYREIDVGLLQLASQAPQDFPNLKDIILGFCGRLDVVDDDDKERFRRMRAMGSLFTTAGINFNVRTDLYTADIRTMIPGAMAGSIVRPLPSLMDKSEDPEKKYGCSF</sequence>
<accession>A0A7C8I4N9</accession>
<dbReference type="OrthoDB" id="2520703at2759"/>
<protein>
    <recommendedName>
        <fullName evidence="3">F-box domain-containing protein</fullName>
    </recommendedName>
</protein>
<reference evidence="1 2" key="1">
    <citation type="submission" date="2020-01" db="EMBL/GenBank/DDBJ databases">
        <authorList>
            <consortium name="DOE Joint Genome Institute"/>
            <person name="Haridas S."/>
            <person name="Albert R."/>
            <person name="Binder M."/>
            <person name="Bloem J."/>
            <person name="Labutti K."/>
            <person name="Salamov A."/>
            <person name="Andreopoulos B."/>
            <person name="Baker S.E."/>
            <person name="Barry K."/>
            <person name="Bills G."/>
            <person name="Bluhm B.H."/>
            <person name="Cannon C."/>
            <person name="Castanera R."/>
            <person name="Culley D.E."/>
            <person name="Daum C."/>
            <person name="Ezra D."/>
            <person name="Gonzalez J.B."/>
            <person name="Henrissat B."/>
            <person name="Kuo A."/>
            <person name="Liang C."/>
            <person name="Lipzen A."/>
            <person name="Lutzoni F."/>
            <person name="Magnuson J."/>
            <person name="Mondo S."/>
            <person name="Nolan M."/>
            <person name="Ohm R."/>
            <person name="Pangilinan J."/>
            <person name="Park H.-J.H."/>
            <person name="Ramirez L."/>
            <person name="Alfaro M."/>
            <person name="Sun H."/>
            <person name="Tritt A."/>
            <person name="Yoshinaga Y."/>
            <person name="Zwiers L.-H.L."/>
            <person name="Turgeon B.G."/>
            <person name="Goodwin S.B."/>
            <person name="Spatafora J.W."/>
            <person name="Crous P.W."/>
            <person name="Grigoriev I.V."/>
        </authorList>
    </citation>
    <scope>NUCLEOTIDE SEQUENCE [LARGE SCALE GENOMIC DNA]</scope>
    <source>
        <strain evidence="1 2">CBS 611.86</strain>
    </source>
</reference>
<comment type="caution">
    <text evidence="1">The sequence shown here is derived from an EMBL/GenBank/DDBJ whole genome shotgun (WGS) entry which is preliminary data.</text>
</comment>
<evidence type="ECO:0008006" key="3">
    <source>
        <dbReference type="Google" id="ProtNLM"/>
    </source>
</evidence>
<evidence type="ECO:0000313" key="2">
    <source>
        <dbReference type="Proteomes" id="UP000481861"/>
    </source>
</evidence>